<sequence length="118" mass="12589">MAAAARAAHRTIDRSPVIFSDPLAQALCGAHADALIGYHHAHGAHPVLAGARVCATTRARFTEDRLADAVEHGITQYVVLGAGLDTFAYRSAGSAVRVFEVDLPATQEWKRQTLREAG</sequence>
<dbReference type="PANTHER" id="PTHR43619">
    <property type="entry name" value="S-ADENOSYL-L-METHIONINE-DEPENDENT METHYLTRANSFERASE YKTD-RELATED"/>
    <property type="match status" value="1"/>
</dbReference>
<evidence type="ECO:0000256" key="1">
    <source>
        <dbReference type="ARBA" id="ARBA00022603"/>
    </source>
</evidence>
<dbReference type="Gene3D" id="3.40.50.150">
    <property type="entry name" value="Vaccinia Virus protein VP39"/>
    <property type="match status" value="1"/>
</dbReference>
<gene>
    <name evidence="3" type="ORF">ACFPZ4_34135</name>
</gene>
<comment type="caution">
    <text evidence="3">The sequence shown here is derived from an EMBL/GenBank/DDBJ whole genome shotgun (WGS) entry which is preliminary data.</text>
</comment>
<keyword evidence="4" id="KW-1185">Reference proteome</keyword>
<dbReference type="GO" id="GO:0008168">
    <property type="term" value="F:methyltransferase activity"/>
    <property type="evidence" value="ECO:0007669"/>
    <property type="project" value="UniProtKB-KW"/>
</dbReference>
<dbReference type="InterPro" id="IPR007213">
    <property type="entry name" value="Ppm1/Ppm2/Tcmp"/>
</dbReference>
<dbReference type="InterPro" id="IPR029063">
    <property type="entry name" value="SAM-dependent_MTases_sf"/>
</dbReference>
<dbReference type="EMBL" id="JBHSQQ010000755">
    <property type="protein sequence ID" value="MFC5946439.1"/>
    <property type="molecule type" value="Genomic_DNA"/>
</dbReference>
<proteinExistence type="predicted"/>
<evidence type="ECO:0000313" key="4">
    <source>
        <dbReference type="Proteomes" id="UP001596207"/>
    </source>
</evidence>
<dbReference type="GO" id="GO:0032259">
    <property type="term" value="P:methylation"/>
    <property type="evidence" value="ECO:0007669"/>
    <property type="project" value="UniProtKB-KW"/>
</dbReference>
<evidence type="ECO:0000256" key="2">
    <source>
        <dbReference type="ARBA" id="ARBA00022679"/>
    </source>
</evidence>
<organism evidence="3 4">
    <name type="scientific">Micromonospora harpali</name>
    <dbReference type="NCBI Taxonomy" id="1490225"/>
    <lineage>
        <taxon>Bacteria</taxon>
        <taxon>Bacillati</taxon>
        <taxon>Actinomycetota</taxon>
        <taxon>Actinomycetes</taxon>
        <taxon>Micromonosporales</taxon>
        <taxon>Micromonosporaceae</taxon>
        <taxon>Micromonospora</taxon>
    </lineage>
</organism>
<dbReference type="SUPFAM" id="SSF53335">
    <property type="entry name" value="S-adenosyl-L-methionine-dependent methyltransferases"/>
    <property type="match status" value="1"/>
</dbReference>
<name>A0ABW1I204_9ACTN</name>
<reference evidence="4" key="1">
    <citation type="journal article" date="2019" name="Int. J. Syst. Evol. Microbiol.">
        <title>The Global Catalogue of Microorganisms (GCM) 10K type strain sequencing project: providing services to taxonomists for standard genome sequencing and annotation.</title>
        <authorList>
            <consortium name="The Broad Institute Genomics Platform"/>
            <consortium name="The Broad Institute Genome Sequencing Center for Infectious Disease"/>
            <person name="Wu L."/>
            <person name="Ma J."/>
        </authorList>
    </citation>
    <scope>NUCLEOTIDE SEQUENCE [LARGE SCALE GENOMIC DNA]</scope>
    <source>
        <strain evidence="4">CGMCC 4.7173</strain>
    </source>
</reference>
<keyword evidence="2" id="KW-0808">Transferase</keyword>
<dbReference type="Pfam" id="PF04072">
    <property type="entry name" value="LCM"/>
    <property type="match status" value="1"/>
</dbReference>
<keyword evidence="1 3" id="KW-0489">Methyltransferase</keyword>
<dbReference type="RefSeq" id="WP_377539472.1">
    <property type="nucleotide sequence ID" value="NZ_JBHSQQ010000755.1"/>
</dbReference>
<protein>
    <submittedName>
        <fullName evidence="3">Class I SAM-dependent methyltransferase</fullName>
    </submittedName>
</protein>
<dbReference type="PANTHER" id="PTHR43619:SF2">
    <property type="entry name" value="S-ADENOSYL-L-METHIONINE-DEPENDENT METHYLTRANSFERASES SUPERFAMILY PROTEIN"/>
    <property type="match status" value="1"/>
</dbReference>
<evidence type="ECO:0000313" key="3">
    <source>
        <dbReference type="EMBL" id="MFC5946439.1"/>
    </source>
</evidence>
<accession>A0ABW1I204</accession>
<feature type="non-terminal residue" evidence="3">
    <location>
        <position position="118"/>
    </location>
</feature>
<dbReference type="Proteomes" id="UP001596207">
    <property type="component" value="Unassembled WGS sequence"/>
</dbReference>